<dbReference type="PROSITE" id="PS50089">
    <property type="entry name" value="ZF_RING_2"/>
    <property type="match status" value="1"/>
</dbReference>
<sequence length="125" mass="14524">MESTLTSVLVHHFDLDVVLTTEHEPPPRVRNHDLLLRSFPTVDHHDEDDDHEEEDYYLWCMVCMEDIKKDEAGKEGKLMPCRHVYHANCISTWLSLHDTCPLCRSPIWPSEAGRTNSSSNSFTHH</sequence>
<evidence type="ECO:0000313" key="7">
    <source>
        <dbReference type="Proteomes" id="UP001417504"/>
    </source>
</evidence>
<evidence type="ECO:0000256" key="4">
    <source>
        <dbReference type="PROSITE-ProRule" id="PRU00175"/>
    </source>
</evidence>
<dbReference type="InterPro" id="IPR013083">
    <property type="entry name" value="Znf_RING/FYVE/PHD"/>
</dbReference>
<dbReference type="SMART" id="SM00184">
    <property type="entry name" value="RING"/>
    <property type="match status" value="1"/>
</dbReference>
<keyword evidence="2 4" id="KW-0863">Zinc-finger</keyword>
<keyword evidence="3" id="KW-0862">Zinc</keyword>
<evidence type="ECO:0000256" key="1">
    <source>
        <dbReference type="ARBA" id="ARBA00022723"/>
    </source>
</evidence>
<proteinExistence type="predicted"/>
<dbReference type="PANTHER" id="PTHR15710:SF74">
    <property type="entry name" value="RING-TYPE E3 UBIQUITIN TRANSFERASE-RELATED"/>
    <property type="match status" value="1"/>
</dbReference>
<evidence type="ECO:0000313" key="6">
    <source>
        <dbReference type="EMBL" id="KAK9102317.1"/>
    </source>
</evidence>
<evidence type="ECO:0000256" key="2">
    <source>
        <dbReference type="ARBA" id="ARBA00022771"/>
    </source>
</evidence>
<dbReference type="PANTHER" id="PTHR15710">
    <property type="entry name" value="E3 UBIQUITIN-PROTEIN LIGASE PRAJA"/>
    <property type="match status" value="1"/>
</dbReference>
<protein>
    <recommendedName>
        <fullName evidence="5">RING-type domain-containing protein</fullName>
    </recommendedName>
</protein>
<evidence type="ECO:0000259" key="5">
    <source>
        <dbReference type="PROSITE" id="PS50089"/>
    </source>
</evidence>
<feature type="domain" description="RING-type" evidence="5">
    <location>
        <begin position="60"/>
        <end position="104"/>
    </location>
</feature>
<organism evidence="6 7">
    <name type="scientific">Stephania japonica</name>
    <dbReference type="NCBI Taxonomy" id="461633"/>
    <lineage>
        <taxon>Eukaryota</taxon>
        <taxon>Viridiplantae</taxon>
        <taxon>Streptophyta</taxon>
        <taxon>Embryophyta</taxon>
        <taxon>Tracheophyta</taxon>
        <taxon>Spermatophyta</taxon>
        <taxon>Magnoliopsida</taxon>
        <taxon>Ranunculales</taxon>
        <taxon>Menispermaceae</taxon>
        <taxon>Menispermoideae</taxon>
        <taxon>Cissampelideae</taxon>
        <taxon>Stephania</taxon>
    </lineage>
</organism>
<dbReference type="SUPFAM" id="SSF57850">
    <property type="entry name" value="RING/U-box"/>
    <property type="match status" value="1"/>
</dbReference>
<evidence type="ECO:0000256" key="3">
    <source>
        <dbReference type="ARBA" id="ARBA00022833"/>
    </source>
</evidence>
<accession>A0AAP0F4I7</accession>
<dbReference type="Gene3D" id="3.30.40.10">
    <property type="entry name" value="Zinc/RING finger domain, C3HC4 (zinc finger)"/>
    <property type="match status" value="1"/>
</dbReference>
<name>A0AAP0F4I7_9MAGN</name>
<dbReference type="AlphaFoldDB" id="A0AAP0F4I7"/>
<dbReference type="GO" id="GO:0008270">
    <property type="term" value="F:zinc ion binding"/>
    <property type="evidence" value="ECO:0007669"/>
    <property type="project" value="UniProtKB-KW"/>
</dbReference>
<reference evidence="6 7" key="1">
    <citation type="submission" date="2024-01" db="EMBL/GenBank/DDBJ databases">
        <title>Genome assemblies of Stephania.</title>
        <authorList>
            <person name="Yang L."/>
        </authorList>
    </citation>
    <scope>NUCLEOTIDE SEQUENCE [LARGE SCALE GENOMIC DNA]</scope>
    <source>
        <strain evidence="6">QJT</strain>
        <tissue evidence="6">Leaf</tissue>
    </source>
</reference>
<dbReference type="Pfam" id="PF13639">
    <property type="entry name" value="zf-RING_2"/>
    <property type="match status" value="1"/>
</dbReference>
<keyword evidence="7" id="KW-1185">Reference proteome</keyword>
<keyword evidence="1" id="KW-0479">Metal-binding</keyword>
<dbReference type="EMBL" id="JBBNAE010000008">
    <property type="protein sequence ID" value="KAK9102317.1"/>
    <property type="molecule type" value="Genomic_DNA"/>
</dbReference>
<gene>
    <name evidence="6" type="ORF">Sjap_019571</name>
</gene>
<comment type="caution">
    <text evidence="6">The sequence shown here is derived from an EMBL/GenBank/DDBJ whole genome shotgun (WGS) entry which is preliminary data.</text>
</comment>
<dbReference type="Proteomes" id="UP001417504">
    <property type="component" value="Unassembled WGS sequence"/>
</dbReference>
<dbReference type="InterPro" id="IPR001841">
    <property type="entry name" value="Znf_RING"/>
</dbReference>